<organism evidence="2 3">
    <name type="scientific">Candidatus Raskinella chloraquaticus</name>
    <dbReference type="NCBI Taxonomy" id="1951219"/>
    <lineage>
        <taxon>Bacteria</taxon>
        <taxon>Pseudomonadati</taxon>
        <taxon>Pseudomonadota</taxon>
        <taxon>Alphaproteobacteria</taxon>
        <taxon>Hyphomicrobiales</taxon>
        <taxon>Phreatobacteraceae</taxon>
        <taxon>Candidatus Raskinella</taxon>
    </lineage>
</organism>
<reference evidence="2 3" key="1">
    <citation type="journal article" date="2017" name="Water Res.">
        <title>Comammox in drinking water systems.</title>
        <authorList>
            <person name="Wang Y."/>
            <person name="Ma L."/>
            <person name="Mao Y."/>
            <person name="Jiang X."/>
            <person name="Xia Y."/>
            <person name="Yu K."/>
            <person name="Li B."/>
            <person name="Zhang T."/>
        </authorList>
    </citation>
    <scope>NUCLEOTIDE SEQUENCE [LARGE SCALE GENOMIC DNA]</scope>
    <source>
        <strain evidence="2">SG_bin8</strain>
    </source>
</reference>
<dbReference type="EMBL" id="LWDL01000001">
    <property type="protein sequence ID" value="OQW54752.1"/>
    <property type="molecule type" value="Genomic_DNA"/>
</dbReference>
<accession>A0A1W9I566</accession>
<evidence type="ECO:0000313" key="2">
    <source>
        <dbReference type="EMBL" id="OQW54752.1"/>
    </source>
</evidence>
<evidence type="ECO:0000256" key="1">
    <source>
        <dbReference type="SAM" id="SignalP"/>
    </source>
</evidence>
<dbReference type="AlphaFoldDB" id="A0A1W9I566"/>
<keyword evidence="1" id="KW-0732">Signal</keyword>
<dbReference type="RefSeq" id="WP_376803720.1">
    <property type="nucleotide sequence ID" value="NZ_JAKFWN010000016.1"/>
</dbReference>
<protein>
    <submittedName>
        <fullName evidence="2">Uncharacterized protein</fullName>
    </submittedName>
</protein>
<feature type="signal peptide" evidence="1">
    <location>
        <begin position="1"/>
        <end position="21"/>
    </location>
</feature>
<gene>
    <name evidence="2" type="ORF">A4S15_03935</name>
</gene>
<comment type="caution">
    <text evidence="2">The sequence shown here is derived from an EMBL/GenBank/DDBJ whole genome shotgun (WGS) entry which is preliminary data.</text>
</comment>
<dbReference type="Proteomes" id="UP000192872">
    <property type="component" value="Unassembled WGS sequence"/>
</dbReference>
<sequence>MKLRLRYALAFGALSLSPAFAADIATPAPGEATLAEQPQAPGDDIFGFTSPSDTGNVGEKSFSLESTTRFGKGNGLYVTPSVKIEFGYAIAENVWVALSPFVTNYRIRDVAGIDNLSRTRFDGLSSELIWRFLPRTPYGLAASFSVEPRWAQLDGVSGLGVNALSAEFKFYIDQVIIPDQLFAALNLNYQPGAQQAFAAGSPWVSGSATNVSAGLTWQITPSLFVGAEVRYLGVFDGAYLNRTLGTALFVGPNLTVKFSEKTALNIAWTPQISGDANGVGGRLDLINFERHQLRVKFASAF</sequence>
<feature type="chain" id="PRO_5012461877" evidence="1">
    <location>
        <begin position="22"/>
        <end position="301"/>
    </location>
</feature>
<name>A0A1W9I566_9HYPH</name>
<evidence type="ECO:0000313" key="3">
    <source>
        <dbReference type="Proteomes" id="UP000192872"/>
    </source>
</evidence>
<proteinExistence type="predicted"/>
<dbReference type="STRING" id="1827387.A4S15_03935"/>